<evidence type="ECO:0000259" key="4">
    <source>
        <dbReference type="Pfam" id="PF04504"/>
    </source>
</evidence>
<dbReference type="PANTHER" id="PTHR31662:SF1">
    <property type="entry name" value="OS01G0249900 PROTEIN"/>
    <property type="match status" value="1"/>
</dbReference>
<evidence type="ECO:0000313" key="5">
    <source>
        <dbReference type="Proteomes" id="UP000228380"/>
    </source>
</evidence>
<dbReference type="GO" id="GO:0005634">
    <property type="term" value="C:nucleus"/>
    <property type="evidence" value="ECO:0007669"/>
    <property type="project" value="TreeGrafter"/>
</dbReference>
<comment type="similarity">
    <text evidence="1">Belongs to the GeBP family.</text>
</comment>
<evidence type="ECO:0000313" key="6">
    <source>
        <dbReference type="RefSeq" id="XP_038978878.1"/>
    </source>
</evidence>
<evidence type="ECO:0000256" key="2">
    <source>
        <dbReference type="SAM" id="Coils"/>
    </source>
</evidence>
<evidence type="ECO:0000256" key="1">
    <source>
        <dbReference type="ARBA" id="ARBA00010820"/>
    </source>
</evidence>
<accession>A0A8B9A4V3</accession>
<evidence type="ECO:0000256" key="3">
    <source>
        <dbReference type="SAM" id="MobiDB-lite"/>
    </source>
</evidence>
<dbReference type="PANTHER" id="PTHR31662">
    <property type="entry name" value="BNAANNG10740D PROTEIN-RELATED"/>
    <property type="match status" value="1"/>
</dbReference>
<feature type="region of interest" description="Disordered" evidence="3">
    <location>
        <begin position="1"/>
        <end position="95"/>
    </location>
</feature>
<feature type="compositionally biased region" description="Low complexity" evidence="3">
    <location>
        <begin position="63"/>
        <end position="79"/>
    </location>
</feature>
<dbReference type="RefSeq" id="XP_038978878.1">
    <property type="nucleotide sequence ID" value="XM_039122950.1"/>
</dbReference>
<dbReference type="Proteomes" id="UP000228380">
    <property type="component" value="Unplaced"/>
</dbReference>
<keyword evidence="5" id="KW-1185">Reference proteome</keyword>
<dbReference type="KEGG" id="pda:103697032"/>
<proteinExistence type="inferred from homology"/>
<dbReference type="InterPro" id="IPR053932">
    <property type="entry name" value="GeBP-like_DBD"/>
</dbReference>
<dbReference type="AlphaFoldDB" id="A0A8B9A4V3"/>
<feature type="coiled-coil region" evidence="2">
    <location>
        <begin position="172"/>
        <end position="199"/>
    </location>
</feature>
<protein>
    <submittedName>
        <fullName evidence="6">Probable transcription factor At5g28040</fullName>
    </submittedName>
</protein>
<feature type="domain" description="Glabrous enhancer-binding protein-like DBD" evidence="4">
    <location>
        <begin position="128"/>
        <end position="225"/>
    </location>
</feature>
<sequence length="374" mass="41522">MASTAEDDERDAAVYDEDDDDDSDDGVDSDEEYDDDVVADGHLAAPPAPPPPAAAADQQILRSSSSSSVPNPNRNPSASFPNPQNGAGGGAWGVAFVASPDGKRQRISPPGEERKPPAVAYDESRRIFQKLWTDADEITILQGFLEFTSQRGTTHANYQHDTGPFYDQIKSRLQLEFNKNQLVEKLRRLKKKYRNMVSRIAAGKEFVFKSPHDKATFEIASKIWSPSFKKTRNRDSCNAPNLQLQERSNLVPVQVAEDVALSSDQMMSMSRRKRSDGEVAREMEVAVATPVVFVPVVQQTPCASAPIQMPVLSSRQSGAESSSAEQCGRLRAVQVDEKWREQQILELEVYLKRVELVHEQVKSKLEELRSMGSS</sequence>
<name>A0A8B9A4V3_PHODC</name>
<dbReference type="OrthoDB" id="669440at2759"/>
<feature type="compositionally biased region" description="Acidic residues" evidence="3">
    <location>
        <begin position="1"/>
        <end position="38"/>
    </location>
</feature>
<keyword evidence="2" id="KW-0175">Coiled coil</keyword>
<gene>
    <name evidence="6" type="primary">LOC103697032</name>
</gene>
<dbReference type="GeneID" id="103697032"/>
<dbReference type="Pfam" id="PF04504">
    <property type="entry name" value="GeBP-like_DBD"/>
    <property type="match status" value="1"/>
</dbReference>
<organism evidence="5 6">
    <name type="scientific">Phoenix dactylifera</name>
    <name type="common">Date palm</name>
    <dbReference type="NCBI Taxonomy" id="42345"/>
    <lineage>
        <taxon>Eukaryota</taxon>
        <taxon>Viridiplantae</taxon>
        <taxon>Streptophyta</taxon>
        <taxon>Embryophyta</taxon>
        <taxon>Tracheophyta</taxon>
        <taxon>Spermatophyta</taxon>
        <taxon>Magnoliopsida</taxon>
        <taxon>Liliopsida</taxon>
        <taxon>Arecaceae</taxon>
        <taxon>Coryphoideae</taxon>
        <taxon>Phoeniceae</taxon>
        <taxon>Phoenix</taxon>
    </lineage>
</organism>
<dbReference type="GO" id="GO:0006355">
    <property type="term" value="P:regulation of DNA-templated transcription"/>
    <property type="evidence" value="ECO:0007669"/>
    <property type="project" value="InterPro"/>
</dbReference>
<dbReference type="InterPro" id="IPR007592">
    <property type="entry name" value="GEBP"/>
</dbReference>
<reference evidence="6" key="1">
    <citation type="submission" date="2025-08" db="UniProtKB">
        <authorList>
            <consortium name="RefSeq"/>
        </authorList>
    </citation>
    <scope>IDENTIFICATION</scope>
    <source>
        <tissue evidence="6">Young leaves</tissue>
    </source>
</reference>